<evidence type="ECO:0000313" key="12">
    <source>
        <dbReference type="Proteomes" id="UP000225706"/>
    </source>
</evidence>
<evidence type="ECO:0000256" key="2">
    <source>
        <dbReference type="ARBA" id="ARBA00022475"/>
    </source>
</evidence>
<evidence type="ECO:0000256" key="1">
    <source>
        <dbReference type="ARBA" id="ARBA00004651"/>
    </source>
</evidence>
<comment type="subcellular location">
    <subcellularLocation>
        <location evidence="1">Cell membrane</location>
        <topology evidence="1">Multi-pass membrane protein</topology>
    </subcellularLocation>
</comment>
<protein>
    <submittedName>
        <fullName evidence="11">Alpha-1A adrenergic receptor</fullName>
    </submittedName>
</protein>
<evidence type="ECO:0000313" key="11">
    <source>
        <dbReference type="EMBL" id="PFX26034.1"/>
    </source>
</evidence>
<keyword evidence="5" id="KW-0297">G-protein coupled receptor</keyword>
<evidence type="ECO:0000256" key="5">
    <source>
        <dbReference type="ARBA" id="ARBA00023040"/>
    </source>
</evidence>
<accession>A0A2B4S5R5</accession>
<keyword evidence="8" id="KW-0807">Transducer</keyword>
<dbReference type="PANTHER" id="PTHR24249:SF372">
    <property type="entry name" value="G-PROTEIN COUPLED RECEPTORS FAMILY 1 PROFILE DOMAIN-CONTAINING PROTEIN"/>
    <property type="match status" value="1"/>
</dbReference>
<keyword evidence="4 9" id="KW-1133">Transmembrane helix</keyword>
<gene>
    <name evidence="11" type="primary">ADRA1A</name>
    <name evidence="11" type="ORF">AWC38_SpisGene9352</name>
</gene>
<dbReference type="AlphaFoldDB" id="A0A2B4S5R5"/>
<feature type="transmembrane region" description="Helical" evidence="9">
    <location>
        <begin position="58"/>
        <end position="81"/>
    </location>
</feature>
<dbReference type="PANTHER" id="PTHR24249">
    <property type="entry name" value="HISTAMINE RECEPTOR-RELATED G-PROTEIN COUPLED RECEPTOR"/>
    <property type="match status" value="1"/>
</dbReference>
<feature type="transmembrane region" description="Helical" evidence="9">
    <location>
        <begin position="23"/>
        <end position="46"/>
    </location>
</feature>
<organism evidence="11 12">
    <name type="scientific">Stylophora pistillata</name>
    <name type="common">Smooth cauliflower coral</name>
    <dbReference type="NCBI Taxonomy" id="50429"/>
    <lineage>
        <taxon>Eukaryota</taxon>
        <taxon>Metazoa</taxon>
        <taxon>Cnidaria</taxon>
        <taxon>Anthozoa</taxon>
        <taxon>Hexacorallia</taxon>
        <taxon>Scleractinia</taxon>
        <taxon>Astrocoeniina</taxon>
        <taxon>Pocilloporidae</taxon>
        <taxon>Stylophora</taxon>
    </lineage>
</organism>
<evidence type="ECO:0000256" key="8">
    <source>
        <dbReference type="ARBA" id="ARBA00023224"/>
    </source>
</evidence>
<keyword evidence="7 11" id="KW-0675">Receptor</keyword>
<keyword evidence="6 9" id="KW-0472">Membrane</keyword>
<dbReference type="PROSITE" id="PS50262">
    <property type="entry name" value="G_PROTEIN_RECEP_F1_2"/>
    <property type="match status" value="1"/>
</dbReference>
<dbReference type="InterPro" id="IPR050569">
    <property type="entry name" value="TAAR"/>
</dbReference>
<keyword evidence="2" id="KW-1003">Cell membrane</keyword>
<dbReference type="InterPro" id="IPR000276">
    <property type="entry name" value="GPCR_Rhodpsn"/>
</dbReference>
<proteinExistence type="predicted"/>
<dbReference type="Pfam" id="PF00001">
    <property type="entry name" value="7tm_1"/>
    <property type="match status" value="1"/>
</dbReference>
<dbReference type="OrthoDB" id="5963604at2759"/>
<dbReference type="Proteomes" id="UP000225706">
    <property type="component" value="Unassembled WGS sequence"/>
</dbReference>
<dbReference type="PRINTS" id="PR00237">
    <property type="entry name" value="GPCRRHODOPSN"/>
</dbReference>
<dbReference type="SUPFAM" id="SSF81321">
    <property type="entry name" value="Family A G protein-coupled receptor-like"/>
    <property type="match status" value="1"/>
</dbReference>
<feature type="transmembrane region" description="Helical" evidence="9">
    <location>
        <begin position="101"/>
        <end position="122"/>
    </location>
</feature>
<feature type="domain" description="G-protein coupled receptors family 1 profile" evidence="10">
    <location>
        <begin position="38"/>
        <end position="258"/>
    </location>
</feature>
<dbReference type="EMBL" id="LSMT01000136">
    <property type="protein sequence ID" value="PFX26034.1"/>
    <property type="molecule type" value="Genomic_DNA"/>
</dbReference>
<dbReference type="Gene3D" id="1.20.1070.10">
    <property type="entry name" value="Rhodopsin 7-helix transmembrane proteins"/>
    <property type="match status" value="1"/>
</dbReference>
<reference evidence="12" key="1">
    <citation type="journal article" date="2017" name="bioRxiv">
        <title>Comparative analysis of the genomes of Stylophora pistillata and Acropora digitifera provides evidence for extensive differences between species of corals.</title>
        <authorList>
            <person name="Voolstra C.R."/>
            <person name="Li Y."/>
            <person name="Liew Y.J."/>
            <person name="Baumgarten S."/>
            <person name="Zoccola D."/>
            <person name="Flot J.-F."/>
            <person name="Tambutte S."/>
            <person name="Allemand D."/>
            <person name="Aranda M."/>
        </authorList>
    </citation>
    <scope>NUCLEOTIDE SEQUENCE [LARGE SCALE GENOMIC DNA]</scope>
</reference>
<evidence type="ECO:0000259" key="10">
    <source>
        <dbReference type="PROSITE" id="PS50262"/>
    </source>
</evidence>
<name>A0A2B4S5R5_STYPI</name>
<comment type="caution">
    <text evidence="11">The sequence shown here is derived from an EMBL/GenBank/DDBJ whole genome shotgun (WGS) entry which is preliminary data.</text>
</comment>
<evidence type="ECO:0000256" key="3">
    <source>
        <dbReference type="ARBA" id="ARBA00022692"/>
    </source>
</evidence>
<feature type="transmembrane region" description="Helical" evidence="9">
    <location>
        <begin position="200"/>
        <end position="224"/>
    </location>
</feature>
<evidence type="ECO:0000256" key="7">
    <source>
        <dbReference type="ARBA" id="ARBA00023170"/>
    </source>
</evidence>
<sequence>MNSTNCKPNAPGEEPPDIIIPKIFIVILVILIIAITFGNSLLFMAFHKFSSLRSASNSILMSLCAADSLTVVVFALDISLLAHKPKGTNPDSDARSLMCTFSGVSTILLISVITVHLAFISVERFIAVKFALRYQSIVTTRRTMLTSLVVWLWAIAVAVVLPHSALDGKIFKELYHALHPCSACSREKRKTMPPAALGYVIFWVISVLVIPILIILCSYGYIYLISRKHRREIEDQVNIQGAATTWEEMKGARTVAIVHINKSSCENSEQTLLLSGNRNVSYYNL</sequence>
<evidence type="ECO:0000256" key="4">
    <source>
        <dbReference type="ARBA" id="ARBA00022989"/>
    </source>
</evidence>
<dbReference type="GO" id="GO:0005886">
    <property type="term" value="C:plasma membrane"/>
    <property type="evidence" value="ECO:0007669"/>
    <property type="project" value="UniProtKB-SubCell"/>
</dbReference>
<dbReference type="STRING" id="50429.A0A2B4S5R5"/>
<dbReference type="GO" id="GO:0004930">
    <property type="term" value="F:G protein-coupled receptor activity"/>
    <property type="evidence" value="ECO:0007669"/>
    <property type="project" value="UniProtKB-KW"/>
</dbReference>
<feature type="transmembrane region" description="Helical" evidence="9">
    <location>
        <begin position="143"/>
        <end position="165"/>
    </location>
</feature>
<evidence type="ECO:0000256" key="6">
    <source>
        <dbReference type="ARBA" id="ARBA00023136"/>
    </source>
</evidence>
<evidence type="ECO:0000256" key="9">
    <source>
        <dbReference type="SAM" id="Phobius"/>
    </source>
</evidence>
<dbReference type="InterPro" id="IPR017452">
    <property type="entry name" value="GPCR_Rhodpsn_7TM"/>
</dbReference>
<keyword evidence="3 9" id="KW-0812">Transmembrane</keyword>
<dbReference type="CDD" id="cd00637">
    <property type="entry name" value="7tm_classA_rhodopsin-like"/>
    <property type="match status" value="1"/>
</dbReference>
<keyword evidence="12" id="KW-1185">Reference proteome</keyword>